<evidence type="ECO:0000313" key="3">
    <source>
        <dbReference type="Proteomes" id="UP000223968"/>
    </source>
</evidence>
<sequence length="143" mass="15721">MKLNLFTVLTAAMAASVSAAPANEATAARDIQLQSRDRGHANFLELREESGLNRWRWQFAGASCDEFRETTAPEGTGASQNFQCWETDQKGTWNYDVSEAEGESGDRAVILGVVKVTLQSCCDMGLPDWAVKTCIKFFEDDGC</sequence>
<reference evidence="2 3" key="1">
    <citation type="submission" date="2017-10" db="EMBL/GenBank/DDBJ databases">
        <title>Comparative genomics in systemic dimorphic fungi from Ajellomycetaceae.</title>
        <authorList>
            <person name="Munoz J.F."/>
            <person name="Mcewen J.G."/>
            <person name="Clay O.K."/>
            <person name="Cuomo C.A."/>
        </authorList>
    </citation>
    <scope>NUCLEOTIDE SEQUENCE [LARGE SCALE GENOMIC DNA]</scope>
    <source>
        <strain evidence="2 3">UAMH5409</strain>
    </source>
</reference>
<dbReference type="EMBL" id="PDNB01000225">
    <property type="protein sequence ID" value="PGG98424.1"/>
    <property type="molecule type" value="Genomic_DNA"/>
</dbReference>
<keyword evidence="3" id="KW-1185">Reference proteome</keyword>
<feature type="chain" id="PRO_5012744585" description="Ricin B lectin domain-containing protein" evidence="1">
    <location>
        <begin position="20"/>
        <end position="143"/>
    </location>
</feature>
<keyword evidence="1" id="KW-0732">Signal</keyword>
<evidence type="ECO:0008006" key="4">
    <source>
        <dbReference type="Google" id="ProtNLM"/>
    </source>
</evidence>
<dbReference type="AlphaFoldDB" id="A0A2B7WP66"/>
<dbReference type="OrthoDB" id="4284144at2759"/>
<dbReference type="STRING" id="1447875.A0A2B7WP66"/>
<name>A0A2B7WP66_9EURO</name>
<evidence type="ECO:0000313" key="2">
    <source>
        <dbReference type="EMBL" id="PGG98424.1"/>
    </source>
</evidence>
<accession>A0A2B7WP66</accession>
<comment type="caution">
    <text evidence="2">The sequence shown here is derived from an EMBL/GenBank/DDBJ whole genome shotgun (WGS) entry which is preliminary data.</text>
</comment>
<feature type="signal peptide" evidence="1">
    <location>
        <begin position="1"/>
        <end position="19"/>
    </location>
</feature>
<evidence type="ECO:0000256" key="1">
    <source>
        <dbReference type="SAM" id="SignalP"/>
    </source>
</evidence>
<gene>
    <name evidence="2" type="ORF">AJ79_08863</name>
</gene>
<proteinExistence type="predicted"/>
<dbReference type="Proteomes" id="UP000223968">
    <property type="component" value="Unassembled WGS sequence"/>
</dbReference>
<organism evidence="2 3">
    <name type="scientific">Helicocarpus griseus UAMH5409</name>
    <dbReference type="NCBI Taxonomy" id="1447875"/>
    <lineage>
        <taxon>Eukaryota</taxon>
        <taxon>Fungi</taxon>
        <taxon>Dikarya</taxon>
        <taxon>Ascomycota</taxon>
        <taxon>Pezizomycotina</taxon>
        <taxon>Eurotiomycetes</taxon>
        <taxon>Eurotiomycetidae</taxon>
        <taxon>Onygenales</taxon>
        <taxon>Ajellomycetaceae</taxon>
        <taxon>Helicocarpus</taxon>
    </lineage>
</organism>
<protein>
    <recommendedName>
        <fullName evidence="4">Ricin B lectin domain-containing protein</fullName>
    </recommendedName>
</protein>